<dbReference type="Pfam" id="PF16021">
    <property type="entry name" value="PDCD7"/>
    <property type="match status" value="1"/>
</dbReference>
<dbReference type="AlphaFoldDB" id="A0A812CLB9"/>
<sequence>MPLYRHPLPPSVPPPPRQHLIAHDRNNSFHHATVPPPPQPPAQSSRVGGYDNLGWNVPDSTHQSCNQNVFPPVPPSNFPNTSLPPPPLSMYPTDTNQVAPVPPIKTPSVPYSRPQQVLFVGPNPSCPPPPPPLPNAACPPPPPLPPVVCNQNNLNSNNSRSQITSSLQSNIPVPQPGASSFIPATPTPSNTNLNIGPSPPIPSQDLLITLPPNFNVPPPNLPTLNNNITVQQQSCESVVKETDKDAAVDIQKQEDQSWINQRFLCRKRCLPQSTTKKEESITISEAQKLIREMFILAAQLQQQTQNLELITATASKDEWLKEVKKTEAMKEQLEQFRHKVDNQDLMAQLEKKVKKRQKDRYVWTILPRGVMSTTGSYLSSSHRSNTSCYFIERLKRSQSRRYQEKQEALARRNELHSQIDEWLNAISQKEIQLKKDKEMKICVDSVLSEVRKKKSDVSKMLELIKVLSKLRKVRKENVAKKGLYTLFHCDQKFEEDIPRLQRMLNRQMEIYEAEQRTLMVMLECEQEETKERERAHSHKVQAEIEKREQKREQQLLFGKRTIDDDDPIYPFMKFYSQAEYSWEAFIQIRRDWDSYLVPENTPGASRIPNSWVMPPEPSDAIWAKFLET</sequence>
<name>A0A812CLB9_ACAPH</name>
<dbReference type="InterPro" id="IPR052831">
    <property type="entry name" value="Apoptosis_promoter"/>
</dbReference>
<feature type="coiled-coil region" evidence="1">
    <location>
        <begin position="283"/>
        <end position="336"/>
    </location>
</feature>
<keyword evidence="4" id="KW-1185">Reference proteome</keyword>
<dbReference type="EMBL" id="CAHIKZ030001668">
    <property type="protein sequence ID" value="CAE1271893.1"/>
    <property type="molecule type" value="Genomic_DNA"/>
</dbReference>
<feature type="compositionally biased region" description="Polar residues" evidence="2">
    <location>
        <begin position="163"/>
        <end position="172"/>
    </location>
</feature>
<evidence type="ECO:0000313" key="4">
    <source>
        <dbReference type="Proteomes" id="UP000597762"/>
    </source>
</evidence>
<accession>A0A812CLB9</accession>
<dbReference type="InterPro" id="IPR031974">
    <property type="entry name" value="PDCD7"/>
</dbReference>
<comment type="caution">
    <text evidence="3">The sequence shown here is derived from an EMBL/GenBank/DDBJ whole genome shotgun (WGS) entry which is preliminary data.</text>
</comment>
<dbReference type="PANTHER" id="PTHR48190">
    <property type="entry name" value="PROGRAMMED CELL DEATH PROTEIN 7"/>
    <property type="match status" value="1"/>
</dbReference>
<keyword evidence="1" id="KW-0175">Coiled coil</keyword>
<dbReference type="OrthoDB" id="2289628at2759"/>
<dbReference type="PANTHER" id="PTHR48190:SF2">
    <property type="entry name" value="PROGRAMMED CELL DEATH PROTEIN 7"/>
    <property type="match status" value="1"/>
</dbReference>
<feature type="compositionally biased region" description="Low complexity" evidence="2">
    <location>
        <begin position="153"/>
        <end position="162"/>
    </location>
</feature>
<evidence type="ECO:0000313" key="3">
    <source>
        <dbReference type="EMBL" id="CAE1271893.1"/>
    </source>
</evidence>
<feature type="region of interest" description="Disordered" evidence="2">
    <location>
        <begin position="153"/>
        <end position="193"/>
    </location>
</feature>
<dbReference type="GO" id="GO:0005689">
    <property type="term" value="C:U12-type spliceosomal complex"/>
    <property type="evidence" value="ECO:0007669"/>
    <property type="project" value="TreeGrafter"/>
</dbReference>
<dbReference type="SUPFAM" id="SSF101447">
    <property type="entry name" value="Formin homology 2 domain (FH2 domain)"/>
    <property type="match status" value="1"/>
</dbReference>
<evidence type="ECO:0000256" key="2">
    <source>
        <dbReference type="SAM" id="MobiDB-lite"/>
    </source>
</evidence>
<feature type="region of interest" description="Disordered" evidence="2">
    <location>
        <begin position="1"/>
        <end position="58"/>
    </location>
</feature>
<protein>
    <submittedName>
        <fullName evidence="3">Programmed cell death protein 7</fullName>
    </submittedName>
</protein>
<evidence type="ECO:0000256" key="1">
    <source>
        <dbReference type="SAM" id="Coils"/>
    </source>
</evidence>
<organism evidence="3 4">
    <name type="scientific">Acanthosepion pharaonis</name>
    <name type="common">Pharaoh cuttlefish</name>
    <name type="synonym">Sepia pharaonis</name>
    <dbReference type="NCBI Taxonomy" id="158019"/>
    <lineage>
        <taxon>Eukaryota</taxon>
        <taxon>Metazoa</taxon>
        <taxon>Spiralia</taxon>
        <taxon>Lophotrochozoa</taxon>
        <taxon>Mollusca</taxon>
        <taxon>Cephalopoda</taxon>
        <taxon>Coleoidea</taxon>
        <taxon>Decapodiformes</taxon>
        <taxon>Sepiida</taxon>
        <taxon>Sepiina</taxon>
        <taxon>Sepiidae</taxon>
        <taxon>Acanthosepion</taxon>
    </lineage>
</organism>
<dbReference type="Proteomes" id="UP000597762">
    <property type="component" value="Unassembled WGS sequence"/>
</dbReference>
<feature type="compositionally biased region" description="Pro residues" evidence="2">
    <location>
        <begin position="7"/>
        <end position="17"/>
    </location>
</feature>
<proteinExistence type="predicted"/>
<reference evidence="3" key="1">
    <citation type="submission" date="2021-01" db="EMBL/GenBank/DDBJ databases">
        <authorList>
            <person name="Li R."/>
            <person name="Bekaert M."/>
        </authorList>
    </citation>
    <scope>NUCLEOTIDE SEQUENCE</scope>
    <source>
        <strain evidence="3">Farmed</strain>
    </source>
</reference>
<gene>
    <name evidence="3" type="ORF">SPHA_37405</name>
</gene>